<feature type="signal peptide" evidence="1">
    <location>
        <begin position="1"/>
        <end position="20"/>
    </location>
</feature>
<organism evidence="2 3">
    <name type="scientific">Erwinia rhapontici</name>
    <name type="common">Pectobacterium rhapontici</name>
    <dbReference type="NCBI Taxonomy" id="55212"/>
    <lineage>
        <taxon>Bacteria</taxon>
        <taxon>Pseudomonadati</taxon>
        <taxon>Pseudomonadota</taxon>
        <taxon>Gammaproteobacteria</taxon>
        <taxon>Enterobacterales</taxon>
        <taxon>Erwiniaceae</taxon>
        <taxon>Erwinia</taxon>
    </lineage>
</organism>
<feature type="chain" id="PRO_5045982493" description="P pilus assembly chaperone PapD" evidence="1">
    <location>
        <begin position="21"/>
        <end position="157"/>
    </location>
</feature>
<evidence type="ECO:0000313" key="3">
    <source>
        <dbReference type="Proteomes" id="UP000677515"/>
    </source>
</evidence>
<gene>
    <name evidence="2" type="ORF">ERHA53_43950</name>
</gene>
<dbReference type="EMBL" id="AP024329">
    <property type="protein sequence ID" value="BCQ37052.1"/>
    <property type="molecule type" value="Genomic_DNA"/>
</dbReference>
<reference evidence="2 3" key="1">
    <citation type="submission" date="2021-01" db="EMBL/GenBank/DDBJ databases">
        <title>Complete genome sequence of Erwinia rhapontici MAFF 311153.</title>
        <authorList>
            <person name="Morohoshi T."/>
            <person name="Someya N."/>
        </authorList>
    </citation>
    <scope>NUCLEOTIDE SEQUENCE [LARGE SCALE GENOMIC DNA]</scope>
    <source>
        <strain evidence="2 3">MAFF 311153</strain>
    </source>
</reference>
<dbReference type="InterPro" id="IPR013783">
    <property type="entry name" value="Ig-like_fold"/>
</dbReference>
<sequence length="157" mass="17135">MRLLMSVLLGLCLLNNTSQAAGVLRISLSEMTLGGPDRVGKLMVKNTGDSPLYLDITQEQVQTPLTDPEVRFPVGDVAAPSLLISPMRLALGPQQEREINVKELRKPAQRKIWRVTFRPRENISVQGVTTENTLVPLAVSIGYGVVIYQLGASVGNK</sequence>
<keyword evidence="1" id="KW-0732">Signal</keyword>
<protein>
    <recommendedName>
        <fullName evidence="4">P pilus assembly chaperone PapD</fullName>
    </recommendedName>
</protein>
<dbReference type="Proteomes" id="UP000677515">
    <property type="component" value="Chromosome"/>
</dbReference>
<evidence type="ECO:0008006" key="4">
    <source>
        <dbReference type="Google" id="ProtNLM"/>
    </source>
</evidence>
<proteinExistence type="predicted"/>
<accession>A0ABM7N6H7</accession>
<evidence type="ECO:0000313" key="2">
    <source>
        <dbReference type="EMBL" id="BCQ37052.1"/>
    </source>
</evidence>
<name>A0ABM7N6H7_ERWRD</name>
<dbReference type="Gene3D" id="2.60.40.10">
    <property type="entry name" value="Immunoglobulins"/>
    <property type="match status" value="1"/>
</dbReference>
<evidence type="ECO:0000256" key="1">
    <source>
        <dbReference type="SAM" id="SignalP"/>
    </source>
</evidence>
<keyword evidence="3" id="KW-1185">Reference proteome</keyword>